<keyword evidence="11" id="KW-0267">Excision nuclease</keyword>
<keyword evidence="19" id="KW-1185">Reference proteome</keyword>
<dbReference type="GO" id="GO:0008270">
    <property type="term" value="F:zinc ion binding"/>
    <property type="evidence" value="ECO:0007669"/>
    <property type="project" value="UniProtKB-KW"/>
</dbReference>
<evidence type="ECO:0000313" key="18">
    <source>
        <dbReference type="EMBL" id="NDL66793.1"/>
    </source>
</evidence>
<comment type="similarity">
    <text evidence="14">Belongs to the ABC transporter superfamily. UvrA family.</text>
</comment>
<dbReference type="Pfam" id="PF00005">
    <property type="entry name" value="ABC_tran"/>
    <property type="match status" value="1"/>
</dbReference>
<comment type="subcellular location">
    <subcellularLocation>
        <location evidence="1">Cytoplasm</location>
    </subcellularLocation>
</comment>
<proteinExistence type="inferred from homology"/>
<keyword evidence="3" id="KW-0479">Metal-binding</keyword>
<dbReference type="Proteomes" id="UP000461585">
    <property type="component" value="Unassembled WGS sequence"/>
</dbReference>
<dbReference type="InterPro" id="IPR017871">
    <property type="entry name" value="ABC_transporter-like_CS"/>
</dbReference>
<dbReference type="GO" id="GO:0006281">
    <property type="term" value="P:DNA repair"/>
    <property type="evidence" value="ECO:0007669"/>
    <property type="project" value="UniProtKB-KW"/>
</dbReference>
<dbReference type="InterPro" id="IPR027417">
    <property type="entry name" value="P-loop_NTPase"/>
</dbReference>
<feature type="domain" description="ABC transporter" evidence="17">
    <location>
        <begin position="452"/>
        <end position="748"/>
    </location>
</feature>
<organism evidence="18 19">
    <name type="scientific">Anaerotalea alkaliphila</name>
    <dbReference type="NCBI Taxonomy" id="2662126"/>
    <lineage>
        <taxon>Bacteria</taxon>
        <taxon>Bacillati</taxon>
        <taxon>Bacillota</taxon>
        <taxon>Clostridia</taxon>
        <taxon>Eubacteriales</taxon>
        <taxon>Anaerotalea</taxon>
    </lineage>
</organism>
<dbReference type="GO" id="GO:0016887">
    <property type="term" value="F:ATP hydrolysis activity"/>
    <property type="evidence" value="ECO:0007669"/>
    <property type="project" value="InterPro"/>
</dbReference>
<keyword evidence="2" id="KW-0963">Cytoplasm</keyword>
<keyword evidence="12" id="KW-0238">DNA-binding</keyword>
<evidence type="ECO:0000256" key="9">
    <source>
        <dbReference type="ARBA" id="ARBA00022833"/>
    </source>
</evidence>
<dbReference type="GO" id="GO:0005524">
    <property type="term" value="F:ATP binding"/>
    <property type="evidence" value="ECO:0007669"/>
    <property type="project" value="UniProtKB-KW"/>
</dbReference>
<dbReference type="InterPro" id="IPR003439">
    <property type="entry name" value="ABC_transporter-like_ATP-bd"/>
</dbReference>
<gene>
    <name evidence="18" type="ORF">GXN74_03415</name>
</gene>
<protein>
    <recommendedName>
        <fullName evidence="15">UvrABC system protein A</fullName>
    </recommendedName>
    <alternativeName>
        <fullName evidence="16">Excinuclease ABC subunit A</fullName>
    </alternativeName>
</protein>
<dbReference type="PROSITE" id="PS50893">
    <property type="entry name" value="ABC_TRANSPORTER_2"/>
    <property type="match status" value="2"/>
</dbReference>
<dbReference type="AlphaFoldDB" id="A0A7X5HUB2"/>
<dbReference type="CDD" id="cd03270">
    <property type="entry name" value="ABC_UvrA_I"/>
    <property type="match status" value="1"/>
</dbReference>
<dbReference type="InterPro" id="IPR041552">
    <property type="entry name" value="UvrA_DNA-bd"/>
</dbReference>
<evidence type="ECO:0000256" key="6">
    <source>
        <dbReference type="ARBA" id="ARBA00022763"/>
    </source>
</evidence>
<dbReference type="SUPFAM" id="SSF52540">
    <property type="entry name" value="P-loop containing nucleoside triphosphate hydrolases"/>
    <property type="match status" value="2"/>
</dbReference>
<dbReference type="EMBL" id="JAAEEH010000006">
    <property type="protein sequence ID" value="NDL66793.1"/>
    <property type="molecule type" value="Genomic_DNA"/>
</dbReference>
<keyword evidence="5" id="KW-0547">Nucleotide-binding</keyword>
<evidence type="ECO:0000313" key="19">
    <source>
        <dbReference type="Proteomes" id="UP000461585"/>
    </source>
</evidence>
<evidence type="ECO:0000256" key="2">
    <source>
        <dbReference type="ARBA" id="ARBA00022490"/>
    </source>
</evidence>
<feature type="domain" description="ABC transporter" evidence="17">
    <location>
        <begin position="1"/>
        <end position="437"/>
    </location>
</feature>
<dbReference type="Gene3D" id="1.20.1580.10">
    <property type="entry name" value="ABC transporter ATPase like domain"/>
    <property type="match status" value="2"/>
</dbReference>
<evidence type="ECO:0000256" key="8">
    <source>
        <dbReference type="ARBA" id="ARBA00022771"/>
    </source>
</evidence>
<reference evidence="18 19" key="1">
    <citation type="submission" date="2020-01" db="EMBL/GenBank/DDBJ databases">
        <title>Anaeroalcalibacter tamaniensis gen. nov., sp. nov., moderately halophilic strictly anaerobic fermenter bacterium from mud volcano of Taman peninsula.</title>
        <authorList>
            <person name="Frolova A."/>
            <person name="Merkel A.Y."/>
            <person name="Slobodkin A.I."/>
        </authorList>
    </citation>
    <scope>NUCLEOTIDE SEQUENCE [LARGE SCALE GENOMIC DNA]</scope>
    <source>
        <strain evidence="18 19">F-3ap</strain>
    </source>
</reference>
<accession>A0A7X5HUB2</accession>
<dbReference type="Gene3D" id="1.10.8.280">
    <property type="entry name" value="ABC transporter ATPase domain-like"/>
    <property type="match status" value="1"/>
</dbReference>
<comment type="caution">
    <text evidence="18">The sequence shown here is derived from an EMBL/GenBank/DDBJ whole genome shotgun (WGS) entry which is preliminary data.</text>
</comment>
<sequence>MRHDRIIINNARTHNLKSISLEIPKNKLVVFTGVSGSGKSSLVFDTIYTEAQRQLVETFSSFARARMPKLSRPDVDGIQNLSTAIVIDQKRMGTTLRSTVGTATELYTYLRLLFSRCGDAFIGPSFVFGFNHPSGMCPDCNGLGVRIKVDVDQLLDRDKTIREGAITHPDHKVGGWNWREMVGINLFDVDKKLKEYTEEELQDLLYAEAVPITKPHGAGTYAKHFEGIARRLERTYLDKAPAERSITQKDAYQKYFRYSACDSCGGSRINEKARGVRVNGKTIPELVQMELVALDGFLEAVGGDVARPIVAKMRQILSHLIEIGVGYLSLNRPVATLSGGESQRVKMARQLDCDLVELMYILDEPSVGLHPRDTDRLVGMLNRLKEKGNSLLVVEHDPDIIGAADYVVDIGPGAGADGGGIVYAGPVEGLLHSGGPTSEYLKKRSGIQGTRKPWNDCIEISNATLHNLKSVSTKIPKGVLTCITGVAGSGKSSLINEVFLGENKEAVVIDQSPLGKNVRSNPATYLGVFDLIRKEFGQGTDAPPSLFSFNSKGACPKCSGLGTISYEMHFMDDVKVTCEECQGKRYTEEVLSLQYRGKSIHDVLTTSIQDLRTFFENPGITRKLNILCDVGLGYLALGQPLSTLSGGEAQRVKLASELHKRGKIYVMDEPTTGLHMADIERLLSIMKRLVDEDNTVVVIEHNLDIIKHADWIIDLGPEGGSEGGEILFEGTPQDLLSCERSHTGKYLNMLQALATQLRL</sequence>
<dbReference type="Gene3D" id="3.40.50.300">
    <property type="entry name" value="P-loop containing nucleotide triphosphate hydrolases"/>
    <property type="match status" value="2"/>
</dbReference>
<keyword evidence="8" id="KW-0863">Zinc-finger</keyword>
<evidence type="ECO:0000256" key="10">
    <source>
        <dbReference type="ARBA" id="ARBA00022840"/>
    </source>
</evidence>
<name>A0A7X5HUB2_9FIRM</name>
<dbReference type="GO" id="GO:0005737">
    <property type="term" value="C:cytoplasm"/>
    <property type="evidence" value="ECO:0007669"/>
    <property type="project" value="UniProtKB-SubCell"/>
</dbReference>
<dbReference type="PANTHER" id="PTHR43152:SF3">
    <property type="entry name" value="UVRABC SYSTEM PROTEIN A"/>
    <property type="match status" value="1"/>
</dbReference>
<dbReference type="GO" id="GO:0004518">
    <property type="term" value="F:nuclease activity"/>
    <property type="evidence" value="ECO:0007669"/>
    <property type="project" value="UniProtKB-KW"/>
</dbReference>
<dbReference type="RefSeq" id="WP_162369521.1">
    <property type="nucleotide sequence ID" value="NZ_JAAEEH010000006.1"/>
</dbReference>
<keyword evidence="10" id="KW-0067">ATP-binding</keyword>
<keyword evidence="6" id="KW-0227">DNA damage</keyword>
<evidence type="ECO:0000256" key="12">
    <source>
        <dbReference type="ARBA" id="ARBA00023125"/>
    </source>
</evidence>
<evidence type="ECO:0000256" key="4">
    <source>
        <dbReference type="ARBA" id="ARBA00022737"/>
    </source>
</evidence>
<keyword evidence="4" id="KW-0677">Repeat</keyword>
<evidence type="ECO:0000256" key="15">
    <source>
        <dbReference type="ARBA" id="ARBA00039316"/>
    </source>
</evidence>
<keyword evidence="9" id="KW-0862">Zinc</keyword>
<keyword evidence="7" id="KW-0228">DNA excision</keyword>
<evidence type="ECO:0000256" key="3">
    <source>
        <dbReference type="ARBA" id="ARBA00022723"/>
    </source>
</evidence>
<evidence type="ECO:0000256" key="11">
    <source>
        <dbReference type="ARBA" id="ARBA00022881"/>
    </source>
</evidence>
<evidence type="ECO:0000256" key="13">
    <source>
        <dbReference type="ARBA" id="ARBA00023204"/>
    </source>
</evidence>
<evidence type="ECO:0000256" key="5">
    <source>
        <dbReference type="ARBA" id="ARBA00022741"/>
    </source>
</evidence>
<evidence type="ECO:0000256" key="14">
    <source>
        <dbReference type="ARBA" id="ARBA00038000"/>
    </source>
</evidence>
<dbReference type="PANTHER" id="PTHR43152">
    <property type="entry name" value="UVRABC SYSTEM PROTEIN A"/>
    <property type="match status" value="1"/>
</dbReference>
<dbReference type="GO" id="GO:0003677">
    <property type="term" value="F:DNA binding"/>
    <property type="evidence" value="ECO:0007669"/>
    <property type="project" value="UniProtKB-KW"/>
</dbReference>
<evidence type="ECO:0000256" key="7">
    <source>
        <dbReference type="ARBA" id="ARBA00022769"/>
    </source>
</evidence>
<evidence type="ECO:0000256" key="1">
    <source>
        <dbReference type="ARBA" id="ARBA00004496"/>
    </source>
</evidence>
<dbReference type="PROSITE" id="PS00211">
    <property type="entry name" value="ABC_TRANSPORTER_1"/>
    <property type="match status" value="2"/>
</dbReference>
<evidence type="ECO:0000259" key="17">
    <source>
        <dbReference type="PROSITE" id="PS50893"/>
    </source>
</evidence>
<evidence type="ECO:0000256" key="16">
    <source>
        <dbReference type="ARBA" id="ARBA00042156"/>
    </source>
</evidence>
<keyword evidence="13" id="KW-0234">DNA repair</keyword>
<dbReference type="Pfam" id="PF17755">
    <property type="entry name" value="UvrA_DNA-bind"/>
    <property type="match status" value="1"/>
</dbReference>